<gene>
    <name evidence="1" type="primary">EVAR_46953_1</name>
    <name evidence="1" type="ORF">NPIL_486601</name>
</gene>
<reference evidence="1" key="1">
    <citation type="submission" date="2020-08" db="EMBL/GenBank/DDBJ databases">
        <title>Multicomponent nature underlies the extraordinary mechanical properties of spider dragline silk.</title>
        <authorList>
            <person name="Kono N."/>
            <person name="Nakamura H."/>
            <person name="Mori M."/>
            <person name="Yoshida Y."/>
            <person name="Ohtoshi R."/>
            <person name="Malay A.D."/>
            <person name="Moran D.A.P."/>
            <person name="Tomita M."/>
            <person name="Numata K."/>
            <person name="Arakawa K."/>
        </authorList>
    </citation>
    <scope>NUCLEOTIDE SEQUENCE</scope>
</reference>
<dbReference type="Proteomes" id="UP000887013">
    <property type="component" value="Unassembled WGS sequence"/>
</dbReference>
<dbReference type="PANTHER" id="PTHR45786:SF74">
    <property type="entry name" value="ATP-DEPENDENT DNA HELICASE"/>
    <property type="match status" value="1"/>
</dbReference>
<accession>A0A8X6UBS1</accession>
<protein>
    <recommendedName>
        <fullName evidence="3">Helitron helicase-like domain-containing protein</fullName>
    </recommendedName>
</protein>
<name>A0A8X6UBS1_NEPPI</name>
<evidence type="ECO:0000313" key="2">
    <source>
        <dbReference type="Proteomes" id="UP000887013"/>
    </source>
</evidence>
<evidence type="ECO:0008006" key="3">
    <source>
        <dbReference type="Google" id="ProtNLM"/>
    </source>
</evidence>
<dbReference type="EMBL" id="BMAW01025923">
    <property type="protein sequence ID" value="GFT94563.1"/>
    <property type="molecule type" value="Genomic_DNA"/>
</dbReference>
<keyword evidence="2" id="KW-1185">Reference proteome</keyword>
<evidence type="ECO:0000313" key="1">
    <source>
        <dbReference type="EMBL" id="GFT94563.1"/>
    </source>
</evidence>
<organism evidence="1 2">
    <name type="scientific">Nephila pilipes</name>
    <name type="common">Giant wood spider</name>
    <name type="synonym">Nephila maculata</name>
    <dbReference type="NCBI Taxonomy" id="299642"/>
    <lineage>
        <taxon>Eukaryota</taxon>
        <taxon>Metazoa</taxon>
        <taxon>Ecdysozoa</taxon>
        <taxon>Arthropoda</taxon>
        <taxon>Chelicerata</taxon>
        <taxon>Arachnida</taxon>
        <taxon>Araneae</taxon>
        <taxon>Araneomorphae</taxon>
        <taxon>Entelegynae</taxon>
        <taxon>Araneoidea</taxon>
        <taxon>Nephilidae</taxon>
        <taxon>Nephila</taxon>
    </lineage>
</organism>
<dbReference type="AlphaFoldDB" id="A0A8X6UBS1"/>
<dbReference type="OrthoDB" id="10051381at2759"/>
<comment type="caution">
    <text evidence="1">The sequence shown here is derived from an EMBL/GenBank/DDBJ whole genome shotgun (WGS) entry which is preliminary data.</text>
</comment>
<dbReference type="PANTHER" id="PTHR45786">
    <property type="entry name" value="DNA BINDING PROTEIN-LIKE"/>
    <property type="match status" value="1"/>
</dbReference>
<proteinExistence type="predicted"/>
<sequence>MPDANPKFLQIYFMGDEEQQANTRCVYNHIDQMEEREIVKILETVLQNHNQLLRLFKTLSKGLQNDNYVIVIKIDIVSYGEHAGTYNVPTFNKVAVVMTGDPTERRDIRIQRRDNTVQIIQDNHRSYDALQYPCSASFKFLFIQPLHLTSLIVYTYSHAIE</sequence>